<dbReference type="Gramene" id="PHT66726">
    <property type="protein sequence ID" value="PHT66726"/>
    <property type="gene ID" value="T459_31151"/>
</dbReference>
<gene>
    <name evidence="1" type="ORF">T459_31151</name>
</gene>
<keyword evidence="2" id="KW-1185">Reference proteome</keyword>
<dbReference type="STRING" id="4072.A0A2G2YAD4"/>
<protein>
    <submittedName>
        <fullName evidence="1">Uncharacterized protein</fullName>
    </submittedName>
</protein>
<reference evidence="1 2" key="1">
    <citation type="journal article" date="2014" name="Nat. Genet.">
        <title>Genome sequence of the hot pepper provides insights into the evolution of pungency in Capsicum species.</title>
        <authorList>
            <person name="Kim S."/>
            <person name="Park M."/>
            <person name="Yeom S.I."/>
            <person name="Kim Y.M."/>
            <person name="Lee J.M."/>
            <person name="Lee H.A."/>
            <person name="Seo E."/>
            <person name="Choi J."/>
            <person name="Cheong K."/>
            <person name="Kim K.T."/>
            <person name="Jung K."/>
            <person name="Lee G.W."/>
            <person name="Oh S.K."/>
            <person name="Bae C."/>
            <person name="Kim S.B."/>
            <person name="Lee H.Y."/>
            <person name="Kim S.Y."/>
            <person name="Kim M.S."/>
            <person name="Kang B.C."/>
            <person name="Jo Y.D."/>
            <person name="Yang H.B."/>
            <person name="Jeong H.J."/>
            <person name="Kang W.H."/>
            <person name="Kwon J.K."/>
            <person name="Shin C."/>
            <person name="Lim J.Y."/>
            <person name="Park J.H."/>
            <person name="Huh J.H."/>
            <person name="Kim J.S."/>
            <person name="Kim B.D."/>
            <person name="Cohen O."/>
            <person name="Paran I."/>
            <person name="Suh M.C."/>
            <person name="Lee S.B."/>
            <person name="Kim Y.K."/>
            <person name="Shin Y."/>
            <person name="Noh S.J."/>
            <person name="Park J."/>
            <person name="Seo Y.S."/>
            <person name="Kwon S.Y."/>
            <person name="Kim H.A."/>
            <person name="Park J.M."/>
            <person name="Kim H.J."/>
            <person name="Choi S.B."/>
            <person name="Bosland P.W."/>
            <person name="Reeves G."/>
            <person name="Jo S.H."/>
            <person name="Lee B.W."/>
            <person name="Cho H.T."/>
            <person name="Choi H.S."/>
            <person name="Lee M.S."/>
            <person name="Yu Y."/>
            <person name="Do Choi Y."/>
            <person name="Park B.S."/>
            <person name="van Deynze A."/>
            <person name="Ashrafi H."/>
            <person name="Hill T."/>
            <person name="Kim W.T."/>
            <person name="Pai H.S."/>
            <person name="Ahn H.K."/>
            <person name="Yeam I."/>
            <person name="Giovannoni J.J."/>
            <person name="Rose J.K."/>
            <person name="Sorensen I."/>
            <person name="Lee S.J."/>
            <person name="Kim R.W."/>
            <person name="Choi I.Y."/>
            <person name="Choi B.S."/>
            <person name="Lim J.S."/>
            <person name="Lee Y.H."/>
            <person name="Choi D."/>
        </authorList>
    </citation>
    <scope>NUCLEOTIDE SEQUENCE [LARGE SCALE GENOMIC DNA]</scope>
    <source>
        <strain evidence="2">cv. CM334</strain>
    </source>
</reference>
<name>A0A2G2YAD4_CAPAN</name>
<dbReference type="EMBL" id="AYRZ02000012">
    <property type="protein sequence ID" value="PHT66726.1"/>
    <property type="molecule type" value="Genomic_DNA"/>
</dbReference>
<proteinExistence type="predicted"/>
<sequence>MQKVPATSWIEIDGVIHEFLVGDTYHSISEKIYAKLSELSKELREAGYVPKTEYVLFEHFVHVHVEITGKTSAGIRRAAWCMTHSAFMQSRGRAAS</sequence>
<dbReference type="Proteomes" id="UP000222542">
    <property type="component" value="Unassembled WGS sequence"/>
</dbReference>
<dbReference type="AlphaFoldDB" id="A0A2G2YAD4"/>
<evidence type="ECO:0000313" key="1">
    <source>
        <dbReference type="EMBL" id="PHT66726.1"/>
    </source>
</evidence>
<evidence type="ECO:0000313" key="2">
    <source>
        <dbReference type="Proteomes" id="UP000222542"/>
    </source>
</evidence>
<accession>A0A2G2YAD4</accession>
<comment type="caution">
    <text evidence="1">The sequence shown here is derived from an EMBL/GenBank/DDBJ whole genome shotgun (WGS) entry which is preliminary data.</text>
</comment>
<reference evidence="1 2" key="2">
    <citation type="journal article" date="2017" name="Genome Biol.">
        <title>New reference genome sequences of hot pepper reveal the massive evolution of plant disease-resistance genes by retroduplication.</title>
        <authorList>
            <person name="Kim S."/>
            <person name="Park J."/>
            <person name="Yeom S.I."/>
            <person name="Kim Y.M."/>
            <person name="Seo E."/>
            <person name="Kim K.T."/>
            <person name="Kim M.S."/>
            <person name="Lee J.M."/>
            <person name="Cheong K."/>
            <person name="Shin H.S."/>
            <person name="Kim S.B."/>
            <person name="Han K."/>
            <person name="Lee J."/>
            <person name="Park M."/>
            <person name="Lee H.A."/>
            <person name="Lee H.Y."/>
            <person name="Lee Y."/>
            <person name="Oh S."/>
            <person name="Lee J.H."/>
            <person name="Choi E."/>
            <person name="Choi E."/>
            <person name="Lee S.E."/>
            <person name="Jeon J."/>
            <person name="Kim H."/>
            <person name="Choi G."/>
            <person name="Song H."/>
            <person name="Lee J."/>
            <person name="Lee S.C."/>
            <person name="Kwon J.K."/>
            <person name="Lee H.Y."/>
            <person name="Koo N."/>
            <person name="Hong Y."/>
            <person name="Kim R.W."/>
            <person name="Kang W.H."/>
            <person name="Huh J.H."/>
            <person name="Kang B.C."/>
            <person name="Yang T.J."/>
            <person name="Lee Y.H."/>
            <person name="Bennetzen J.L."/>
            <person name="Choi D."/>
        </authorList>
    </citation>
    <scope>NUCLEOTIDE SEQUENCE [LARGE SCALE GENOMIC DNA]</scope>
    <source>
        <strain evidence="2">cv. CM334</strain>
    </source>
</reference>
<organism evidence="1 2">
    <name type="scientific">Capsicum annuum</name>
    <name type="common">Capsicum pepper</name>
    <dbReference type="NCBI Taxonomy" id="4072"/>
    <lineage>
        <taxon>Eukaryota</taxon>
        <taxon>Viridiplantae</taxon>
        <taxon>Streptophyta</taxon>
        <taxon>Embryophyta</taxon>
        <taxon>Tracheophyta</taxon>
        <taxon>Spermatophyta</taxon>
        <taxon>Magnoliopsida</taxon>
        <taxon>eudicotyledons</taxon>
        <taxon>Gunneridae</taxon>
        <taxon>Pentapetalae</taxon>
        <taxon>asterids</taxon>
        <taxon>lamiids</taxon>
        <taxon>Solanales</taxon>
        <taxon>Solanaceae</taxon>
        <taxon>Solanoideae</taxon>
        <taxon>Capsiceae</taxon>
        <taxon>Capsicum</taxon>
    </lineage>
</organism>